<feature type="compositionally biased region" description="Pro residues" evidence="1">
    <location>
        <begin position="110"/>
        <end position="134"/>
    </location>
</feature>
<organism evidence="2 3">
    <name type="scientific">Synaphobranchus kaupii</name>
    <name type="common">Kaup's arrowtooth eel</name>
    <dbReference type="NCBI Taxonomy" id="118154"/>
    <lineage>
        <taxon>Eukaryota</taxon>
        <taxon>Metazoa</taxon>
        <taxon>Chordata</taxon>
        <taxon>Craniata</taxon>
        <taxon>Vertebrata</taxon>
        <taxon>Euteleostomi</taxon>
        <taxon>Actinopterygii</taxon>
        <taxon>Neopterygii</taxon>
        <taxon>Teleostei</taxon>
        <taxon>Anguilliformes</taxon>
        <taxon>Synaphobranchidae</taxon>
        <taxon>Synaphobranchus</taxon>
    </lineage>
</organism>
<sequence>MKKGTFNNFLGRKTQSLFDTNIQIKERDNVELVIDSSAIPESGTAKVRARPTVKHFNSSTYSSDPMQGFAVPTPRVPVLPFFNGPNTNGTGGKLSNGVSIPDLVEGEIFIPPPPSMAPPPPPPPPQVIIPPPPDFSFDSIPSRQAEDLASLQPPPMPPPKPPSKTPSPNSSWDPDLASLKPPSLAPPKPPSDPSSKISAPISTPLINGPECPKFAPPKPPASAESLPTTLPRAQKVPPPKPTRLSSISGLDNLPLSPAPAPPAPTPSSFNPQNTAKLYNIPKPGILSREPDLEKPQRPILYLQDTPTDPIPVQVNGKMPSDNKDLLPAKSHVPPTKPARRNSSGIQLEKDLQDLKKNLQSTLPAEVIKVQEDAAVTPPPLQTPQDLNKPTQPTPTASPVPKNTPPATPYANSPGRSRKHIPYVSRTPYYRRSNENNTPAATSPLALLLAAKEREKQRGSLSRENSTKSNSYSEPTTVSIHQSQSTPNSFTVIPRSTSSLSHDEQESPEQQHLSSMDEFDLTARVTDSASASPSRPLSSSSLVAELLEKHDTETAPTAPGATCVEEVKDEDAMEDVCVPFIPPPPEFANSYTEEESSLEQAEPPPSFPPPDPPLHKVSSPSPTPDVQLPRSMGPAPPPKPKAAKPPSPPKLPVQKVKVKSKPASQDKLKLPPPPAPAASLSHSQATLLSILQKKMLEMDQKHSFQEVNSNNDDWGSSEEPTVPVWPNTMPKSKSTPVALSTPPSQSPGLDMSELERKVAKKAQDLSTATESATSNGAQSKQPYGMTFTVRPGTKQPITPVIKGDTP</sequence>
<feature type="compositionally biased region" description="Polar residues" evidence="1">
    <location>
        <begin position="763"/>
        <end position="780"/>
    </location>
</feature>
<dbReference type="EMBL" id="JAINUF010000005">
    <property type="protein sequence ID" value="KAJ8360667.1"/>
    <property type="molecule type" value="Genomic_DNA"/>
</dbReference>
<feature type="compositionally biased region" description="Low complexity" evidence="1">
    <location>
        <begin position="527"/>
        <end position="544"/>
    </location>
</feature>
<feature type="region of interest" description="Disordered" evidence="1">
    <location>
        <begin position="369"/>
        <end position="561"/>
    </location>
</feature>
<dbReference type="AlphaFoldDB" id="A0A9Q1FKJ3"/>
<proteinExistence type="predicted"/>
<dbReference type="OrthoDB" id="8948756at2759"/>
<feature type="compositionally biased region" description="Pro residues" evidence="1">
    <location>
        <begin position="633"/>
        <end position="650"/>
    </location>
</feature>
<feature type="compositionally biased region" description="Polar residues" evidence="1">
    <location>
        <begin position="458"/>
        <end position="499"/>
    </location>
</feature>
<feature type="compositionally biased region" description="Basic and acidic residues" evidence="1">
    <location>
        <begin position="752"/>
        <end position="762"/>
    </location>
</feature>
<feature type="compositionally biased region" description="Polar residues" evidence="1">
    <location>
        <begin position="728"/>
        <end position="746"/>
    </location>
</feature>
<feature type="compositionally biased region" description="Pro residues" evidence="1">
    <location>
        <begin position="601"/>
        <end position="611"/>
    </location>
</feature>
<keyword evidence="3" id="KW-1185">Reference proteome</keyword>
<dbReference type="Proteomes" id="UP001152622">
    <property type="component" value="Chromosome 5"/>
</dbReference>
<comment type="caution">
    <text evidence="2">The sequence shown here is derived from an EMBL/GenBank/DDBJ whole genome shotgun (WGS) entry which is preliminary data.</text>
</comment>
<feature type="region of interest" description="Disordered" evidence="1">
    <location>
        <begin position="575"/>
        <end position="680"/>
    </location>
</feature>
<feature type="compositionally biased region" description="Pro residues" evidence="1">
    <location>
        <begin position="152"/>
        <end position="165"/>
    </location>
</feature>
<dbReference type="PANTHER" id="PTHR35077">
    <property type="entry name" value="SIMILAR TO AI661453 PROTEIN"/>
    <property type="match status" value="1"/>
</dbReference>
<name>A0A9Q1FKJ3_SYNKA</name>
<feature type="compositionally biased region" description="Low complexity" evidence="1">
    <location>
        <begin position="193"/>
        <end position="202"/>
    </location>
</feature>
<evidence type="ECO:0000256" key="1">
    <source>
        <dbReference type="SAM" id="MobiDB-lite"/>
    </source>
</evidence>
<accession>A0A9Q1FKJ3</accession>
<feature type="compositionally biased region" description="Pro residues" evidence="1">
    <location>
        <begin position="391"/>
        <end position="407"/>
    </location>
</feature>
<feature type="compositionally biased region" description="Low complexity" evidence="1">
    <location>
        <begin position="166"/>
        <end position="182"/>
    </location>
</feature>
<dbReference type="PANTHER" id="PTHR35077:SF2">
    <property type="entry name" value="SIMILAR TO AI661453 PROTEIN"/>
    <property type="match status" value="1"/>
</dbReference>
<feature type="compositionally biased region" description="Pro residues" evidence="1">
    <location>
        <begin position="183"/>
        <end position="192"/>
    </location>
</feature>
<evidence type="ECO:0000313" key="2">
    <source>
        <dbReference type="EMBL" id="KAJ8360667.1"/>
    </source>
</evidence>
<protein>
    <submittedName>
        <fullName evidence="2">Uncharacterized protein</fullName>
    </submittedName>
</protein>
<feature type="region of interest" description="Disordered" evidence="1">
    <location>
        <begin position="105"/>
        <end position="347"/>
    </location>
</feature>
<feature type="compositionally biased region" description="Pro residues" evidence="1">
    <location>
        <begin position="256"/>
        <end position="265"/>
    </location>
</feature>
<gene>
    <name evidence="2" type="ORF">SKAU_G00171920</name>
</gene>
<feature type="region of interest" description="Disordered" evidence="1">
    <location>
        <begin position="705"/>
        <end position="805"/>
    </location>
</feature>
<feature type="compositionally biased region" description="Low complexity" evidence="1">
    <location>
        <begin position="437"/>
        <end position="449"/>
    </location>
</feature>
<reference evidence="2" key="1">
    <citation type="journal article" date="2023" name="Science">
        <title>Genome structures resolve the early diversification of teleost fishes.</title>
        <authorList>
            <person name="Parey E."/>
            <person name="Louis A."/>
            <person name="Montfort J."/>
            <person name="Bouchez O."/>
            <person name="Roques C."/>
            <person name="Iampietro C."/>
            <person name="Lluch J."/>
            <person name="Castinel A."/>
            <person name="Donnadieu C."/>
            <person name="Desvignes T."/>
            <person name="Floi Bucao C."/>
            <person name="Jouanno E."/>
            <person name="Wen M."/>
            <person name="Mejri S."/>
            <person name="Dirks R."/>
            <person name="Jansen H."/>
            <person name="Henkel C."/>
            <person name="Chen W.J."/>
            <person name="Zahm M."/>
            <person name="Cabau C."/>
            <person name="Klopp C."/>
            <person name="Thompson A.W."/>
            <person name="Robinson-Rechavi M."/>
            <person name="Braasch I."/>
            <person name="Lecointre G."/>
            <person name="Bobe J."/>
            <person name="Postlethwait J.H."/>
            <person name="Berthelot C."/>
            <person name="Roest Crollius H."/>
            <person name="Guiguen Y."/>
        </authorList>
    </citation>
    <scope>NUCLEOTIDE SEQUENCE</scope>
    <source>
        <strain evidence="2">WJC10195</strain>
    </source>
</reference>
<evidence type="ECO:0000313" key="3">
    <source>
        <dbReference type="Proteomes" id="UP001152622"/>
    </source>
</evidence>